<organism evidence="2 3">
    <name type="scientific">Photorhabdus khanii</name>
    <dbReference type="NCBI Taxonomy" id="1004150"/>
    <lineage>
        <taxon>Bacteria</taxon>
        <taxon>Pseudomonadati</taxon>
        <taxon>Pseudomonadota</taxon>
        <taxon>Gammaproteobacteria</taxon>
        <taxon>Enterobacterales</taxon>
        <taxon>Morganellaceae</taxon>
        <taxon>Photorhabdus</taxon>
    </lineage>
</organism>
<dbReference type="Proteomes" id="UP000481739">
    <property type="component" value="Unassembled WGS sequence"/>
</dbReference>
<evidence type="ECO:0000313" key="2">
    <source>
        <dbReference type="EMBL" id="MQL48484.1"/>
    </source>
</evidence>
<protein>
    <submittedName>
        <fullName evidence="2">DUF4123 domain-containing protein</fullName>
    </submittedName>
</protein>
<evidence type="ECO:0000259" key="1">
    <source>
        <dbReference type="Pfam" id="PF13503"/>
    </source>
</evidence>
<dbReference type="Pfam" id="PF13503">
    <property type="entry name" value="DUF4123"/>
    <property type="match status" value="1"/>
</dbReference>
<sequence>MNNVQITDWLTSLETSVKATNRPYLDVIVDQSGTKLPLIPALQSFQSEFEWCSLFRGLPEEMAADAAPILMRIDLTQPDQRLWMQEVILHFGGQSLLLVFCSLWSFEHLSRYLIQCVDATYSGKAGILRFFNPHIFPVLLSHVLDEEQQQKFLRPALFWSWLDRDGVLRSILGKGDPESAHGIIEKINLTDKQLERLSCVSDAHLLVLGLNRNEYPGATLEQLFSNCYVLMLEASDAHILLDDDRESFVLARLKSRLSQE</sequence>
<comment type="caution">
    <text evidence="2">The sequence shown here is derived from an EMBL/GenBank/DDBJ whole genome shotgun (WGS) entry which is preliminary data.</text>
</comment>
<dbReference type="EMBL" id="WHZZ01000003">
    <property type="protein sequence ID" value="MQL48484.1"/>
    <property type="molecule type" value="Genomic_DNA"/>
</dbReference>
<reference evidence="2 3" key="1">
    <citation type="journal article" date="2019" name="Nature">
        <title>A new antibiotic selectively kills Gram-negative pathogens.</title>
        <authorList>
            <person name="Imai Y."/>
            <person name="Meyer K.J."/>
            <person name="Iinishi A."/>
            <person name="Favre-Godal Q."/>
            <person name="Green R."/>
            <person name="Manuse S."/>
            <person name="Caboni M."/>
            <person name="Mori M."/>
            <person name="Niles S."/>
            <person name="Ghiglieri M."/>
            <person name="Honrao C."/>
            <person name="Ma X."/>
            <person name="Guo J.J."/>
            <person name="Makriyannis A."/>
            <person name="Linares-Otoya L."/>
            <person name="Boehringer N."/>
            <person name="Wuisan Z.G."/>
            <person name="Kaur H."/>
            <person name="Wu R."/>
            <person name="Mateus A."/>
            <person name="Typas A."/>
            <person name="Savitski M.M."/>
            <person name="Espinoza J.L."/>
            <person name="O'Rourke A."/>
            <person name="Nelson K.E."/>
            <person name="Hiller S."/>
            <person name="Noinaj N."/>
            <person name="Schaeberle T.F."/>
            <person name="D'Onofrio A."/>
            <person name="Lewis K."/>
        </authorList>
    </citation>
    <scope>NUCLEOTIDE SEQUENCE [LARGE SCALE GENOMIC DNA]</scope>
    <source>
        <strain evidence="2 3">HGB 1456</strain>
    </source>
</reference>
<gene>
    <name evidence="2" type="ORF">GEA64_11145</name>
</gene>
<dbReference type="AlphaFoldDB" id="A0A7C9KFZ5"/>
<feature type="domain" description="DUF4123" evidence="1">
    <location>
        <begin position="28"/>
        <end position="150"/>
    </location>
</feature>
<evidence type="ECO:0000313" key="3">
    <source>
        <dbReference type="Proteomes" id="UP000481739"/>
    </source>
</evidence>
<accession>A0A7C9KFZ5</accession>
<proteinExistence type="predicted"/>
<dbReference type="InterPro" id="IPR025391">
    <property type="entry name" value="DUF4123"/>
</dbReference>
<dbReference type="RefSeq" id="WP_152962840.1">
    <property type="nucleotide sequence ID" value="NZ_CAWOZU010000018.1"/>
</dbReference>
<name>A0A7C9KFZ5_9GAMM</name>